<dbReference type="PANTHER" id="PTHR41523:SF8">
    <property type="entry name" value="ETHYLENE RESPONSE SENSOR PROTEIN"/>
    <property type="match status" value="1"/>
</dbReference>
<evidence type="ECO:0000256" key="6">
    <source>
        <dbReference type="ARBA" id="ARBA00022630"/>
    </source>
</evidence>
<evidence type="ECO:0000259" key="17">
    <source>
        <dbReference type="PROSITE" id="PS50113"/>
    </source>
</evidence>
<comment type="catalytic activity">
    <reaction evidence="1">
        <text>ATP + protein L-histidine = ADP + protein N-phospho-L-histidine.</text>
        <dbReference type="EC" id="2.7.13.3"/>
    </reaction>
</comment>
<dbReference type="Pfam" id="PF07536">
    <property type="entry name" value="HWE_HK"/>
    <property type="match status" value="1"/>
</dbReference>
<dbReference type="SMART" id="SM00091">
    <property type="entry name" value="PAS"/>
    <property type="match status" value="1"/>
</dbReference>
<keyword evidence="8" id="KW-0808">Transferase</keyword>
<accession>A0A6L7GHC4</accession>
<dbReference type="Gene3D" id="3.30.565.10">
    <property type="entry name" value="Histidine kinase-like ATPase, C-terminal domain"/>
    <property type="match status" value="1"/>
</dbReference>
<dbReference type="SUPFAM" id="SSF55785">
    <property type="entry name" value="PYP-like sensor domain (PAS domain)"/>
    <property type="match status" value="1"/>
</dbReference>
<keyword evidence="13" id="KW-0157">Chromophore</keyword>
<dbReference type="PROSITE" id="PS50113">
    <property type="entry name" value="PAC"/>
    <property type="match status" value="1"/>
</dbReference>
<keyword evidence="7" id="KW-0288">FMN</keyword>
<evidence type="ECO:0000256" key="14">
    <source>
        <dbReference type="ARBA" id="ARBA00023026"/>
    </source>
</evidence>
<organism evidence="18 19">
    <name type="scientific">Allopontixanthobacter confluentis</name>
    <dbReference type="NCBI Taxonomy" id="1849021"/>
    <lineage>
        <taxon>Bacteria</taxon>
        <taxon>Pseudomonadati</taxon>
        <taxon>Pseudomonadota</taxon>
        <taxon>Alphaproteobacteria</taxon>
        <taxon>Sphingomonadales</taxon>
        <taxon>Erythrobacteraceae</taxon>
        <taxon>Allopontixanthobacter</taxon>
    </lineage>
</organism>
<reference evidence="18 19" key="1">
    <citation type="submission" date="2019-12" db="EMBL/GenBank/DDBJ databases">
        <title>Genomic-based taxomic classification of the family Erythrobacteraceae.</title>
        <authorList>
            <person name="Xu L."/>
        </authorList>
    </citation>
    <scope>NUCLEOTIDE SEQUENCE [LARGE SCALE GENOMIC DNA]</scope>
    <source>
        <strain evidence="18 19">KCTC 52259</strain>
    </source>
</reference>
<dbReference type="RefSeq" id="WP_160601979.1">
    <property type="nucleotide sequence ID" value="NZ_WTYU01000002.1"/>
</dbReference>
<dbReference type="GO" id="GO:0005524">
    <property type="term" value="F:ATP binding"/>
    <property type="evidence" value="ECO:0007669"/>
    <property type="project" value="UniProtKB-KW"/>
</dbReference>
<dbReference type="InterPro" id="IPR003018">
    <property type="entry name" value="GAF"/>
</dbReference>
<evidence type="ECO:0000256" key="7">
    <source>
        <dbReference type="ARBA" id="ARBA00022643"/>
    </source>
</evidence>
<keyword evidence="10" id="KW-0547">Nucleotide-binding</keyword>
<keyword evidence="9" id="KW-0677">Repeat</keyword>
<dbReference type="Gene3D" id="3.30.450.20">
    <property type="entry name" value="PAS domain"/>
    <property type="match status" value="1"/>
</dbReference>
<dbReference type="InterPro" id="IPR036890">
    <property type="entry name" value="HATPase_C_sf"/>
</dbReference>
<dbReference type="InterPro" id="IPR000700">
    <property type="entry name" value="PAS-assoc_C"/>
</dbReference>
<keyword evidence="5" id="KW-0716">Sensory transduction</keyword>
<evidence type="ECO:0000256" key="10">
    <source>
        <dbReference type="ARBA" id="ARBA00022741"/>
    </source>
</evidence>
<dbReference type="InterPro" id="IPR011102">
    <property type="entry name" value="Sig_transdc_His_kinase_HWE"/>
</dbReference>
<dbReference type="OrthoDB" id="136506at2"/>
<dbReference type="SUPFAM" id="SSF55781">
    <property type="entry name" value="GAF domain-like"/>
    <property type="match status" value="1"/>
</dbReference>
<dbReference type="Pfam" id="PF08447">
    <property type="entry name" value="PAS_3"/>
    <property type="match status" value="1"/>
</dbReference>
<evidence type="ECO:0000256" key="4">
    <source>
        <dbReference type="ARBA" id="ARBA00022553"/>
    </source>
</evidence>
<dbReference type="EC" id="2.7.13.3" evidence="2"/>
<dbReference type="FunFam" id="3.30.450.20:FF:000099">
    <property type="entry name" value="Sensory box sensor histidine kinase"/>
    <property type="match status" value="1"/>
</dbReference>
<evidence type="ECO:0000256" key="15">
    <source>
        <dbReference type="ARBA" id="ARBA00023170"/>
    </source>
</evidence>
<evidence type="ECO:0000256" key="2">
    <source>
        <dbReference type="ARBA" id="ARBA00012438"/>
    </source>
</evidence>
<evidence type="ECO:0000256" key="3">
    <source>
        <dbReference type="ARBA" id="ARBA00022543"/>
    </source>
</evidence>
<dbReference type="SMART" id="SM00065">
    <property type="entry name" value="GAF"/>
    <property type="match status" value="1"/>
</dbReference>
<keyword evidence="15" id="KW-0675">Receptor</keyword>
<dbReference type="EMBL" id="WTYU01000002">
    <property type="protein sequence ID" value="MXP15462.1"/>
    <property type="molecule type" value="Genomic_DNA"/>
</dbReference>
<dbReference type="InterPro" id="IPR001610">
    <property type="entry name" value="PAC"/>
</dbReference>
<keyword evidence="6" id="KW-0285">Flavoprotein</keyword>
<evidence type="ECO:0000256" key="12">
    <source>
        <dbReference type="ARBA" id="ARBA00022840"/>
    </source>
</evidence>
<keyword evidence="12" id="KW-0067">ATP-binding</keyword>
<keyword evidence="3" id="KW-0600">Photoreceptor protein</keyword>
<feature type="domain" description="PAS" evidence="16">
    <location>
        <begin position="188"/>
        <end position="257"/>
    </location>
</feature>
<keyword evidence="14" id="KW-0843">Virulence</keyword>
<evidence type="ECO:0000256" key="1">
    <source>
        <dbReference type="ARBA" id="ARBA00000085"/>
    </source>
</evidence>
<evidence type="ECO:0000256" key="11">
    <source>
        <dbReference type="ARBA" id="ARBA00022777"/>
    </source>
</evidence>
<dbReference type="SMART" id="SM00911">
    <property type="entry name" value="HWE_HK"/>
    <property type="match status" value="1"/>
</dbReference>
<dbReference type="NCBIfam" id="TIGR00229">
    <property type="entry name" value="sensory_box"/>
    <property type="match status" value="1"/>
</dbReference>
<name>A0A6L7GHC4_9SPHN</name>
<dbReference type="InterPro" id="IPR035965">
    <property type="entry name" value="PAS-like_dom_sf"/>
</dbReference>
<dbReference type="PANTHER" id="PTHR41523">
    <property type="entry name" value="TWO-COMPONENT SYSTEM SENSOR PROTEIN"/>
    <property type="match status" value="1"/>
</dbReference>
<dbReference type="GO" id="GO:0004673">
    <property type="term" value="F:protein histidine kinase activity"/>
    <property type="evidence" value="ECO:0007669"/>
    <property type="project" value="UniProtKB-EC"/>
</dbReference>
<dbReference type="Gene3D" id="3.30.450.40">
    <property type="match status" value="1"/>
</dbReference>
<proteinExistence type="predicted"/>
<feature type="domain" description="PAC" evidence="17">
    <location>
        <begin position="260"/>
        <end position="312"/>
    </location>
</feature>
<dbReference type="AlphaFoldDB" id="A0A6L7GHC4"/>
<evidence type="ECO:0000256" key="8">
    <source>
        <dbReference type="ARBA" id="ARBA00022679"/>
    </source>
</evidence>
<protein>
    <recommendedName>
        <fullName evidence="2">histidine kinase</fullName>
        <ecNumber evidence="2">2.7.13.3</ecNumber>
    </recommendedName>
</protein>
<keyword evidence="19" id="KW-1185">Reference proteome</keyword>
<dbReference type="SMART" id="SM00086">
    <property type="entry name" value="PAC"/>
    <property type="match status" value="1"/>
</dbReference>
<dbReference type="PROSITE" id="PS50112">
    <property type="entry name" value="PAS"/>
    <property type="match status" value="1"/>
</dbReference>
<evidence type="ECO:0000259" key="16">
    <source>
        <dbReference type="PROSITE" id="PS50112"/>
    </source>
</evidence>
<evidence type="ECO:0000256" key="9">
    <source>
        <dbReference type="ARBA" id="ARBA00022737"/>
    </source>
</evidence>
<dbReference type="InterPro" id="IPR029016">
    <property type="entry name" value="GAF-like_dom_sf"/>
</dbReference>
<dbReference type="InterPro" id="IPR013655">
    <property type="entry name" value="PAS_fold_3"/>
</dbReference>
<keyword evidence="11" id="KW-0418">Kinase</keyword>
<evidence type="ECO:0000256" key="5">
    <source>
        <dbReference type="ARBA" id="ARBA00022606"/>
    </source>
</evidence>
<sequence length="502" mass="55093">MKLNTINTLPNTNADSCSVETRTSRNRALEPYGINALEDDAELAAIVKFVAKLCDVPVSTISIVEAERQLFLVREGIEDRETPVSTSFCAHAMLGNAPLVVPDATSDPRFADFAAVTGPLHVRFYAGAPLVGEDGTPIGALCAIDTVPRPEGLNHMQMQGLQVMAQSVMRRLRDRQQHLLSQSELLETSARLQVLADGIPDIVWSADTSGRIDYCNRRWFEFSGQPAGPIPDSAAEHVHPDEIKMFHAKWANALVAGEPFEMEYRLKHADGAFRWVLARAMPVQGPHGAVIRWIGTVTDIDDKYRESESRELLASELSHRIKNIFAVISGLVALTSRNKPEVKDFAEELTGKIRALGRAHDFVRPIDSAKGDSLHGLLEVLMEPYVDGQESRLTIVGEEVHISVRSATPLALVFHEFATNAAKYGALSVRGGKVAVTITKDGDDAVIEWRETHGPAPVDTDRVGFGSRLVEMTVTSQLRGKLLREMQPEGFLARLTLPLSSL</sequence>
<comment type="caution">
    <text evidence="18">The sequence shown here is derived from an EMBL/GenBank/DDBJ whole genome shotgun (WGS) entry which is preliminary data.</text>
</comment>
<evidence type="ECO:0000313" key="18">
    <source>
        <dbReference type="EMBL" id="MXP15462.1"/>
    </source>
</evidence>
<dbReference type="InterPro" id="IPR000014">
    <property type="entry name" value="PAS"/>
</dbReference>
<gene>
    <name evidence="18" type="ORF">GRI44_11940</name>
</gene>
<keyword evidence="4" id="KW-0597">Phosphoprotein</keyword>
<evidence type="ECO:0000313" key="19">
    <source>
        <dbReference type="Proteomes" id="UP000473531"/>
    </source>
</evidence>
<dbReference type="Proteomes" id="UP000473531">
    <property type="component" value="Unassembled WGS sequence"/>
</dbReference>
<dbReference type="SUPFAM" id="SSF55874">
    <property type="entry name" value="ATPase domain of HSP90 chaperone/DNA topoisomerase II/histidine kinase"/>
    <property type="match status" value="1"/>
</dbReference>
<evidence type="ECO:0000256" key="13">
    <source>
        <dbReference type="ARBA" id="ARBA00022991"/>
    </source>
</evidence>
<dbReference type="CDD" id="cd00130">
    <property type="entry name" value="PAS"/>
    <property type="match status" value="1"/>
</dbReference>
<dbReference type="GO" id="GO:0009881">
    <property type="term" value="F:photoreceptor activity"/>
    <property type="evidence" value="ECO:0007669"/>
    <property type="project" value="UniProtKB-KW"/>
</dbReference>